<sequence>MKRSVLLLLLILLSSIGFSQNGNEPESSIIHIIRSNAIIGCAADAIIEFQNQRPLDLPWKTQIDYKIYSTGNIMVTSDWTMVDRIDQVTLNIESNKEYYLFFDKGDISQVEGPEEIQKSFDKIKRKFSYKESLEFPINRSSIVQNKKGPSQGTGFLVNNEGYILTNHHVVDTAESVKVIGIKGEFSIPVTARVVAVDESSDLALLRVESKLVSFEKPPYNLLNSDSVIKAERVFTLGYPMQSAMGSEVKITDGIINSLTGFKNSISEYQISAAVQEGNSGGPLFNSNGELIGIVSAKISSDVADQVGYAIKSNYIEDFLFESGVTQFNKTDAKLAGKELSEQVESISNFVYIIKTN</sequence>
<evidence type="ECO:0000313" key="4">
    <source>
        <dbReference type="EMBL" id="KAB1065988.1"/>
    </source>
</evidence>
<dbReference type="PANTHER" id="PTHR43343:SF3">
    <property type="entry name" value="PROTEASE DO-LIKE 8, CHLOROPLASTIC"/>
    <property type="match status" value="1"/>
</dbReference>
<keyword evidence="2" id="KW-0378">Hydrolase</keyword>
<accession>A0A6N6M7E2</accession>
<reference evidence="4 5" key="1">
    <citation type="submission" date="2019-09" db="EMBL/GenBank/DDBJ databases">
        <title>Genomes of Cryomorphaceae.</title>
        <authorList>
            <person name="Bowman J.P."/>
        </authorList>
    </citation>
    <scope>NUCLEOTIDE SEQUENCE [LARGE SCALE GENOMIC DNA]</scope>
    <source>
        <strain evidence="4 5">KCTC 52047</strain>
    </source>
</reference>
<dbReference type="Gene3D" id="2.40.10.120">
    <property type="match status" value="1"/>
</dbReference>
<dbReference type="OrthoDB" id="9766361at2"/>
<keyword evidence="1" id="KW-0645">Protease</keyword>
<gene>
    <name evidence="4" type="ORF">F3059_00510</name>
</gene>
<keyword evidence="3" id="KW-0732">Signal</keyword>
<dbReference type="Proteomes" id="UP000435357">
    <property type="component" value="Unassembled WGS sequence"/>
</dbReference>
<dbReference type="EMBL" id="WACR01000001">
    <property type="protein sequence ID" value="KAB1065988.1"/>
    <property type="molecule type" value="Genomic_DNA"/>
</dbReference>
<name>A0A6N6M7E2_9FLAO</name>
<evidence type="ECO:0000256" key="3">
    <source>
        <dbReference type="SAM" id="SignalP"/>
    </source>
</evidence>
<dbReference type="PANTHER" id="PTHR43343">
    <property type="entry name" value="PEPTIDASE S12"/>
    <property type="match status" value="1"/>
</dbReference>
<dbReference type="GO" id="GO:0004252">
    <property type="term" value="F:serine-type endopeptidase activity"/>
    <property type="evidence" value="ECO:0007669"/>
    <property type="project" value="InterPro"/>
</dbReference>
<dbReference type="InterPro" id="IPR051201">
    <property type="entry name" value="Chloro_Bact_Ser_Proteases"/>
</dbReference>
<dbReference type="PRINTS" id="PR00834">
    <property type="entry name" value="PROTEASES2C"/>
</dbReference>
<dbReference type="Pfam" id="PF13365">
    <property type="entry name" value="Trypsin_2"/>
    <property type="match status" value="1"/>
</dbReference>
<evidence type="ECO:0000256" key="2">
    <source>
        <dbReference type="ARBA" id="ARBA00022801"/>
    </source>
</evidence>
<comment type="caution">
    <text evidence="4">The sequence shown here is derived from an EMBL/GenBank/DDBJ whole genome shotgun (WGS) entry which is preliminary data.</text>
</comment>
<evidence type="ECO:0000256" key="1">
    <source>
        <dbReference type="ARBA" id="ARBA00022670"/>
    </source>
</evidence>
<evidence type="ECO:0000313" key="5">
    <source>
        <dbReference type="Proteomes" id="UP000435357"/>
    </source>
</evidence>
<dbReference type="RefSeq" id="WP_151165976.1">
    <property type="nucleotide sequence ID" value="NZ_WACR01000001.1"/>
</dbReference>
<protein>
    <submittedName>
        <fullName evidence="4">Trypsin-like peptidase domain-containing protein</fullName>
    </submittedName>
</protein>
<dbReference type="AlphaFoldDB" id="A0A6N6M7E2"/>
<keyword evidence="5" id="KW-1185">Reference proteome</keyword>
<dbReference type="GO" id="GO:0006508">
    <property type="term" value="P:proteolysis"/>
    <property type="evidence" value="ECO:0007669"/>
    <property type="project" value="UniProtKB-KW"/>
</dbReference>
<feature type="signal peptide" evidence="3">
    <location>
        <begin position="1"/>
        <end position="19"/>
    </location>
</feature>
<organism evidence="4 5">
    <name type="scientific">Salibacter halophilus</name>
    <dbReference type="NCBI Taxonomy" id="1803916"/>
    <lineage>
        <taxon>Bacteria</taxon>
        <taxon>Pseudomonadati</taxon>
        <taxon>Bacteroidota</taxon>
        <taxon>Flavobacteriia</taxon>
        <taxon>Flavobacteriales</taxon>
        <taxon>Salibacteraceae</taxon>
        <taxon>Salibacter</taxon>
    </lineage>
</organism>
<feature type="chain" id="PRO_5026760565" evidence="3">
    <location>
        <begin position="20"/>
        <end position="356"/>
    </location>
</feature>
<dbReference type="SUPFAM" id="SSF50494">
    <property type="entry name" value="Trypsin-like serine proteases"/>
    <property type="match status" value="1"/>
</dbReference>
<proteinExistence type="predicted"/>
<dbReference type="InterPro" id="IPR009003">
    <property type="entry name" value="Peptidase_S1_PA"/>
</dbReference>
<dbReference type="InterPro" id="IPR001940">
    <property type="entry name" value="Peptidase_S1C"/>
</dbReference>